<protein>
    <submittedName>
        <fullName evidence="2">Uncharacterized protein</fullName>
    </submittedName>
</protein>
<dbReference type="WBParaSite" id="jg2165">
    <property type="protein sequence ID" value="jg2165"/>
    <property type="gene ID" value="jg2165"/>
</dbReference>
<accession>A0A915DPR1</accession>
<reference evidence="2" key="1">
    <citation type="submission" date="2022-11" db="UniProtKB">
        <authorList>
            <consortium name="WormBaseParasite"/>
        </authorList>
    </citation>
    <scope>IDENTIFICATION</scope>
</reference>
<name>A0A915DPR1_9BILA</name>
<dbReference type="AlphaFoldDB" id="A0A915DPR1"/>
<keyword evidence="1" id="KW-1185">Reference proteome</keyword>
<evidence type="ECO:0000313" key="2">
    <source>
        <dbReference type="WBParaSite" id="jg2165"/>
    </source>
</evidence>
<sequence>MAERIGAIAYLNVRLRPRRVSMRSSSQLPRLLFSARRKRRSCALSLRTLMLPRYGDKIIILLTLFHHNDTMCCTVVCALICYRNNQDFDWMFCDLPYSSN</sequence>
<evidence type="ECO:0000313" key="1">
    <source>
        <dbReference type="Proteomes" id="UP000887574"/>
    </source>
</evidence>
<dbReference type="Proteomes" id="UP000887574">
    <property type="component" value="Unplaced"/>
</dbReference>
<organism evidence="1 2">
    <name type="scientific">Ditylenchus dipsaci</name>
    <dbReference type="NCBI Taxonomy" id="166011"/>
    <lineage>
        <taxon>Eukaryota</taxon>
        <taxon>Metazoa</taxon>
        <taxon>Ecdysozoa</taxon>
        <taxon>Nematoda</taxon>
        <taxon>Chromadorea</taxon>
        <taxon>Rhabditida</taxon>
        <taxon>Tylenchina</taxon>
        <taxon>Tylenchomorpha</taxon>
        <taxon>Sphaerularioidea</taxon>
        <taxon>Anguinidae</taxon>
        <taxon>Anguininae</taxon>
        <taxon>Ditylenchus</taxon>
    </lineage>
</organism>
<proteinExistence type="predicted"/>